<evidence type="ECO:0000313" key="2">
    <source>
        <dbReference type="Proteomes" id="UP000011750"/>
    </source>
</evidence>
<organism evidence="1 2">
    <name type="scientific">Brassica campestris</name>
    <name type="common">Field mustard</name>
    <dbReference type="NCBI Taxonomy" id="3711"/>
    <lineage>
        <taxon>Eukaryota</taxon>
        <taxon>Viridiplantae</taxon>
        <taxon>Streptophyta</taxon>
        <taxon>Embryophyta</taxon>
        <taxon>Tracheophyta</taxon>
        <taxon>Spermatophyta</taxon>
        <taxon>Magnoliopsida</taxon>
        <taxon>eudicotyledons</taxon>
        <taxon>Gunneridae</taxon>
        <taxon>Pentapetalae</taxon>
        <taxon>rosids</taxon>
        <taxon>malvids</taxon>
        <taxon>Brassicales</taxon>
        <taxon>Brassicaceae</taxon>
        <taxon>Brassiceae</taxon>
        <taxon>Brassica</taxon>
    </lineage>
</organism>
<dbReference type="OMA" id="FARHGLM"/>
<dbReference type="EnsemblPlants" id="Bra026629.1">
    <property type="protein sequence ID" value="Bra026629.1-P"/>
    <property type="gene ID" value="Bra026629"/>
</dbReference>
<reference evidence="1" key="3">
    <citation type="submission" date="2023-03" db="UniProtKB">
        <authorList>
            <consortium name="EnsemblPlants"/>
        </authorList>
    </citation>
    <scope>IDENTIFICATION</scope>
    <source>
        <strain evidence="1">cv. Chiifu-401-42</strain>
    </source>
</reference>
<keyword evidence="2" id="KW-1185">Reference proteome</keyword>
<reference evidence="1 2" key="2">
    <citation type="journal article" date="2018" name="Hortic Res">
        <title>Improved Brassica rapa reference genome by single-molecule sequencing and chromosome conformation capture technologies.</title>
        <authorList>
            <person name="Zhang L."/>
            <person name="Cai X."/>
            <person name="Wu J."/>
            <person name="Liu M."/>
            <person name="Grob S."/>
            <person name="Cheng F."/>
            <person name="Liang J."/>
            <person name="Cai C."/>
            <person name="Liu Z."/>
            <person name="Liu B."/>
            <person name="Wang F."/>
            <person name="Li S."/>
            <person name="Liu F."/>
            <person name="Li X."/>
            <person name="Cheng L."/>
            <person name="Yang W."/>
            <person name="Li M.H."/>
            <person name="Grossniklaus U."/>
            <person name="Zheng H."/>
            <person name="Wang X."/>
        </authorList>
    </citation>
    <scope>NUCLEOTIDE SEQUENCE [LARGE SCALE GENOMIC DNA]</scope>
    <source>
        <strain evidence="1 2">cv. Chiifu-401-42</strain>
    </source>
</reference>
<evidence type="ECO:0000313" key="1">
    <source>
        <dbReference type="EnsemblPlants" id="Bra026629.1-P"/>
    </source>
</evidence>
<dbReference type="HOGENOM" id="CLU_1654606_0_0_1"/>
<dbReference type="Proteomes" id="UP000011750">
    <property type="component" value="Chromosome A02"/>
</dbReference>
<proteinExistence type="predicted"/>
<sequence>MISSTYLQFHRRRRQVPEVIRAVRHRDLHGNSHQGRLLLEAVQALHGFENCARRRRHHLHRSCRETIDPPVPMLKDTNLDVIRVLVDLKNHTILIYNKASEMGEEANKQVRVGWVSFNLPFIDGDGMNNGRNSQKVIWLSFNWLHKEKFKYMRGCGEQYN</sequence>
<dbReference type="AlphaFoldDB" id="M4ECW9"/>
<reference evidence="1 2" key="1">
    <citation type="journal article" date="2011" name="Nat. Genet.">
        <title>The genome of the mesopolyploid crop species Brassica rapa.</title>
        <authorList>
            <consortium name="Brassica rapa Genome Sequencing Project Consortium"/>
            <person name="Wang X."/>
            <person name="Wang H."/>
            <person name="Wang J."/>
            <person name="Sun R."/>
            <person name="Wu J."/>
            <person name="Liu S."/>
            <person name="Bai Y."/>
            <person name="Mun J.H."/>
            <person name="Bancroft I."/>
            <person name="Cheng F."/>
            <person name="Huang S."/>
            <person name="Li X."/>
            <person name="Hua W."/>
            <person name="Wang J."/>
            <person name="Wang X."/>
            <person name="Freeling M."/>
            <person name="Pires J.C."/>
            <person name="Paterson A.H."/>
            <person name="Chalhoub B."/>
            <person name="Wang B."/>
            <person name="Hayward A."/>
            <person name="Sharpe A.G."/>
            <person name="Park B.S."/>
            <person name="Weisshaar B."/>
            <person name="Liu B."/>
            <person name="Li B."/>
            <person name="Liu B."/>
            <person name="Tong C."/>
            <person name="Song C."/>
            <person name="Duran C."/>
            <person name="Peng C."/>
            <person name="Geng C."/>
            <person name="Koh C."/>
            <person name="Lin C."/>
            <person name="Edwards D."/>
            <person name="Mu D."/>
            <person name="Shen D."/>
            <person name="Soumpourou E."/>
            <person name="Li F."/>
            <person name="Fraser F."/>
            <person name="Conant G."/>
            <person name="Lassalle G."/>
            <person name="King G.J."/>
            <person name="Bonnema G."/>
            <person name="Tang H."/>
            <person name="Wang H."/>
            <person name="Belcram H."/>
            <person name="Zhou H."/>
            <person name="Hirakawa H."/>
            <person name="Abe H."/>
            <person name="Guo H."/>
            <person name="Wang H."/>
            <person name="Jin H."/>
            <person name="Parkin I.A."/>
            <person name="Batley J."/>
            <person name="Kim J.S."/>
            <person name="Just J."/>
            <person name="Li J."/>
            <person name="Xu J."/>
            <person name="Deng J."/>
            <person name="Kim J.A."/>
            <person name="Li J."/>
            <person name="Yu J."/>
            <person name="Meng J."/>
            <person name="Wang J."/>
            <person name="Min J."/>
            <person name="Poulain J."/>
            <person name="Wang J."/>
            <person name="Hatakeyama K."/>
            <person name="Wu K."/>
            <person name="Wang L."/>
            <person name="Fang L."/>
            <person name="Trick M."/>
            <person name="Links M.G."/>
            <person name="Zhao M."/>
            <person name="Jin M."/>
            <person name="Ramchiary N."/>
            <person name="Drou N."/>
            <person name="Berkman P.J."/>
            <person name="Cai Q."/>
            <person name="Huang Q."/>
            <person name="Li R."/>
            <person name="Tabata S."/>
            <person name="Cheng S."/>
            <person name="Zhang S."/>
            <person name="Zhang S."/>
            <person name="Huang S."/>
            <person name="Sato S."/>
            <person name="Sun S."/>
            <person name="Kwon S.J."/>
            <person name="Choi S.R."/>
            <person name="Lee T.H."/>
            <person name="Fan W."/>
            <person name="Zhao X."/>
            <person name="Tan X."/>
            <person name="Xu X."/>
            <person name="Wang Y."/>
            <person name="Qiu Y."/>
            <person name="Yin Y."/>
            <person name="Li Y."/>
            <person name="Du Y."/>
            <person name="Liao Y."/>
            <person name="Lim Y."/>
            <person name="Narusaka Y."/>
            <person name="Wang Y."/>
            <person name="Wang Z."/>
            <person name="Li Z."/>
            <person name="Wang Z."/>
            <person name="Xiong Z."/>
            <person name="Zhang Z."/>
        </authorList>
    </citation>
    <scope>NUCLEOTIDE SEQUENCE [LARGE SCALE GENOMIC DNA]</scope>
    <source>
        <strain evidence="1 2">cv. Chiifu-401-42</strain>
    </source>
</reference>
<dbReference type="InParanoid" id="M4ECW9"/>
<accession>M4ECW9</accession>
<protein>
    <submittedName>
        <fullName evidence="1">Uncharacterized protein</fullName>
    </submittedName>
</protein>
<name>M4ECW9_BRACM</name>
<dbReference type="Gramene" id="Bra026629.1">
    <property type="protein sequence ID" value="Bra026629.1-P"/>
    <property type="gene ID" value="Bra026629"/>
</dbReference>